<evidence type="ECO:0000313" key="3">
    <source>
        <dbReference type="Proteomes" id="UP000024942"/>
    </source>
</evidence>
<proteinExistence type="predicted"/>
<keyword evidence="1" id="KW-1133">Transmembrane helix</keyword>
<protein>
    <submittedName>
        <fullName evidence="2">Uncharacterized protein</fullName>
    </submittedName>
</protein>
<dbReference type="Proteomes" id="UP000024942">
    <property type="component" value="Unassembled WGS sequence"/>
</dbReference>
<name>A0A059G332_9PROT</name>
<feature type="transmembrane region" description="Helical" evidence="1">
    <location>
        <begin position="90"/>
        <end position="108"/>
    </location>
</feature>
<sequence>MRSAILIFSALTAGLALGRKFLAGEVASRKNKVIEAAAIEARQRIREQANIVLKDSFVHFAAATGVKLLILITLWLFWRTQLLGHDAISVAVIICLVGFVIRDTWVIYPTARFVLSALVRNGWHPIRALGETIAALVFEEVLMEAEALPQPRSHMLLIKLSGHDQDTMHTEIAAAVADIARQSSWYDLRPYIFSAAAKTVSIMVLYGATVALLISRLPHY</sequence>
<feature type="transmembrane region" description="Helical" evidence="1">
    <location>
        <begin position="57"/>
        <end position="78"/>
    </location>
</feature>
<gene>
    <name evidence="2" type="ORF">HOC_17866</name>
</gene>
<dbReference type="STRING" id="1280953.HOC_17866"/>
<dbReference type="OrthoDB" id="7619337at2"/>
<dbReference type="EMBL" id="ARYL01000041">
    <property type="protein sequence ID" value="KDA00955.1"/>
    <property type="molecule type" value="Genomic_DNA"/>
</dbReference>
<keyword evidence="3" id="KW-1185">Reference proteome</keyword>
<keyword evidence="1" id="KW-0472">Membrane</keyword>
<keyword evidence="1" id="KW-0812">Transmembrane</keyword>
<reference evidence="2 3" key="1">
    <citation type="journal article" date="2014" name="Antonie Van Leeuwenhoek">
        <title>Hyphomonas beringensis sp. nov. and Hyphomonas chukchiensis sp. nov., isolated from surface seawater of the Bering Sea and Chukchi Sea.</title>
        <authorList>
            <person name="Li C."/>
            <person name="Lai Q."/>
            <person name="Li G."/>
            <person name="Dong C."/>
            <person name="Wang J."/>
            <person name="Liao Y."/>
            <person name="Shao Z."/>
        </authorList>
    </citation>
    <scope>NUCLEOTIDE SEQUENCE [LARGE SCALE GENOMIC DNA]</scope>
    <source>
        <strain evidence="2 3">SCH89</strain>
    </source>
</reference>
<evidence type="ECO:0000313" key="2">
    <source>
        <dbReference type="EMBL" id="KDA00955.1"/>
    </source>
</evidence>
<comment type="caution">
    <text evidence="2">The sequence shown here is derived from an EMBL/GenBank/DDBJ whole genome shotgun (WGS) entry which is preliminary data.</text>
</comment>
<dbReference type="RefSeq" id="WP_035541116.1">
    <property type="nucleotide sequence ID" value="NZ_ARYL01000041.1"/>
</dbReference>
<dbReference type="PATRIC" id="fig|1280953.3.peg.3577"/>
<evidence type="ECO:0000256" key="1">
    <source>
        <dbReference type="SAM" id="Phobius"/>
    </source>
</evidence>
<feature type="transmembrane region" description="Helical" evidence="1">
    <location>
        <begin position="191"/>
        <end position="214"/>
    </location>
</feature>
<accession>A0A059G332</accession>
<organism evidence="2 3">
    <name type="scientific">Hyphomonas oceanitis SCH89</name>
    <dbReference type="NCBI Taxonomy" id="1280953"/>
    <lineage>
        <taxon>Bacteria</taxon>
        <taxon>Pseudomonadati</taxon>
        <taxon>Pseudomonadota</taxon>
        <taxon>Alphaproteobacteria</taxon>
        <taxon>Hyphomonadales</taxon>
        <taxon>Hyphomonadaceae</taxon>
        <taxon>Hyphomonas</taxon>
    </lineage>
</organism>
<dbReference type="AlphaFoldDB" id="A0A059G332"/>